<dbReference type="InterPro" id="IPR041657">
    <property type="entry name" value="HTH_17"/>
</dbReference>
<dbReference type="STRING" id="1302690.BUE76_21735"/>
<feature type="domain" description="Helix-turn-helix" evidence="1">
    <location>
        <begin position="50"/>
        <end position="92"/>
    </location>
</feature>
<name>A0A1M4ZIA5_9BACT</name>
<dbReference type="AlphaFoldDB" id="A0A1M4ZIA5"/>
<dbReference type="InterPro" id="IPR009061">
    <property type="entry name" value="DNA-bd_dom_put_sf"/>
</dbReference>
<keyword evidence="3" id="KW-1185">Reference proteome</keyword>
<dbReference type="SUPFAM" id="SSF46955">
    <property type="entry name" value="Putative DNA-binding domain"/>
    <property type="match status" value="1"/>
</dbReference>
<protein>
    <submittedName>
        <fullName evidence="2">Helix-turn-helix domain-containing protein</fullName>
    </submittedName>
</protein>
<organism evidence="2 3">
    <name type="scientific">Cnuella takakiae</name>
    <dbReference type="NCBI Taxonomy" id="1302690"/>
    <lineage>
        <taxon>Bacteria</taxon>
        <taxon>Pseudomonadati</taxon>
        <taxon>Bacteroidota</taxon>
        <taxon>Chitinophagia</taxon>
        <taxon>Chitinophagales</taxon>
        <taxon>Chitinophagaceae</taxon>
        <taxon>Cnuella</taxon>
    </lineage>
</organism>
<gene>
    <name evidence="2" type="ORF">SAMN05444008_105220</name>
</gene>
<dbReference type="Gene3D" id="1.10.10.10">
    <property type="entry name" value="Winged helix-like DNA-binding domain superfamily/Winged helix DNA-binding domain"/>
    <property type="match status" value="1"/>
</dbReference>
<dbReference type="Proteomes" id="UP000184368">
    <property type="component" value="Unassembled WGS sequence"/>
</dbReference>
<dbReference type="OrthoDB" id="1097811at2"/>
<evidence type="ECO:0000313" key="3">
    <source>
        <dbReference type="Proteomes" id="UP000184368"/>
    </source>
</evidence>
<evidence type="ECO:0000313" key="2">
    <source>
        <dbReference type="EMBL" id="SHF17306.1"/>
    </source>
</evidence>
<reference evidence="2 3" key="1">
    <citation type="submission" date="2016-11" db="EMBL/GenBank/DDBJ databases">
        <authorList>
            <person name="Jaros S."/>
            <person name="Januszkiewicz K."/>
            <person name="Wedrychowicz H."/>
        </authorList>
    </citation>
    <scope>NUCLEOTIDE SEQUENCE [LARGE SCALE GENOMIC DNA]</scope>
    <source>
        <strain evidence="2 3">DSM 26897</strain>
    </source>
</reference>
<accession>A0A1M4ZIA5</accession>
<proteinExistence type="predicted"/>
<dbReference type="InterPro" id="IPR036388">
    <property type="entry name" value="WH-like_DNA-bd_sf"/>
</dbReference>
<dbReference type="RefSeq" id="WP_073042002.1">
    <property type="nucleotide sequence ID" value="NZ_FQUO01000005.1"/>
</dbReference>
<sequence length="96" mass="11387">MERGQAPILFPYEPERFWEQIRAIIKEELATKEAVTTPERTSEEFLPRMEVARMLRVSLVTLNSWVKMGLPSHKQRGKVYFLQSEVLKYIKDKAYK</sequence>
<dbReference type="EMBL" id="FQUO01000005">
    <property type="protein sequence ID" value="SHF17306.1"/>
    <property type="molecule type" value="Genomic_DNA"/>
</dbReference>
<evidence type="ECO:0000259" key="1">
    <source>
        <dbReference type="Pfam" id="PF12728"/>
    </source>
</evidence>
<dbReference type="Pfam" id="PF12728">
    <property type="entry name" value="HTH_17"/>
    <property type="match status" value="1"/>
</dbReference>